<sequence length="120" mass="13511">MKMVLIDFGLNLMKGCLRTPFEDQAERSSRVNQEIELLVRVRLFGRYVATWSTKGLVGRYVGTDRVETGGRYVAIDSFAGHSFVGRSLRNDQPNGLVGRYVTTGSFADRSLRDDLVCIIF</sequence>
<evidence type="ECO:0000313" key="1">
    <source>
        <dbReference type="EnsemblPlants" id="Bo3g123450.1"/>
    </source>
</evidence>
<reference evidence="1 2" key="1">
    <citation type="journal article" date="2014" name="Genome Biol.">
        <title>Transcriptome and methylome profiling reveals relics of genome dominance in the mesopolyploid Brassica oleracea.</title>
        <authorList>
            <person name="Parkin I.A."/>
            <person name="Koh C."/>
            <person name="Tang H."/>
            <person name="Robinson S.J."/>
            <person name="Kagale S."/>
            <person name="Clarke W.E."/>
            <person name="Town C.D."/>
            <person name="Nixon J."/>
            <person name="Krishnakumar V."/>
            <person name="Bidwell S.L."/>
            <person name="Denoeud F."/>
            <person name="Belcram H."/>
            <person name="Links M.G."/>
            <person name="Just J."/>
            <person name="Clarke C."/>
            <person name="Bender T."/>
            <person name="Huebert T."/>
            <person name="Mason A.S."/>
            <person name="Pires J.C."/>
            <person name="Barker G."/>
            <person name="Moore J."/>
            <person name="Walley P.G."/>
            <person name="Manoli S."/>
            <person name="Batley J."/>
            <person name="Edwards D."/>
            <person name="Nelson M.N."/>
            <person name="Wang X."/>
            <person name="Paterson A.H."/>
            <person name="King G."/>
            <person name="Bancroft I."/>
            <person name="Chalhoub B."/>
            <person name="Sharpe A.G."/>
        </authorList>
    </citation>
    <scope>NUCLEOTIDE SEQUENCE</scope>
    <source>
        <strain evidence="1 2">cv. TO1000</strain>
    </source>
</reference>
<reference evidence="1" key="2">
    <citation type="submission" date="2015-03" db="UniProtKB">
        <authorList>
            <consortium name="EnsemblPlants"/>
        </authorList>
    </citation>
    <scope>IDENTIFICATION</scope>
</reference>
<accession>A0A0D3BGX1</accession>
<protein>
    <submittedName>
        <fullName evidence="1">Uncharacterized protein</fullName>
    </submittedName>
</protein>
<name>A0A0D3BGX1_BRAOL</name>
<dbReference type="EnsemblPlants" id="Bo3g123450.1">
    <property type="protein sequence ID" value="Bo3g123450.1"/>
    <property type="gene ID" value="Bo3g123450"/>
</dbReference>
<dbReference type="Gramene" id="Bo3g123450.1">
    <property type="protein sequence ID" value="Bo3g123450.1"/>
    <property type="gene ID" value="Bo3g123450"/>
</dbReference>
<evidence type="ECO:0000313" key="2">
    <source>
        <dbReference type="Proteomes" id="UP000032141"/>
    </source>
</evidence>
<dbReference type="Proteomes" id="UP000032141">
    <property type="component" value="Chromosome C3"/>
</dbReference>
<dbReference type="AlphaFoldDB" id="A0A0D3BGX1"/>
<dbReference type="HOGENOM" id="CLU_166377_0_0_1"/>
<proteinExistence type="predicted"/>
<organism evidence="1 2">
    <name type="scientific">Brassica oleracea var. oleracea</name>
    <dbReference type="NCBI Taxonomy" id="109376"/>
    <lineage>
        <taxon>Eukaryota</taxon>
        <taxon>Viridiplantae</taxon>
        <taxon>Streptophyta</taxon>
        <taxon>Embryophyta</taxon>
        <taxon>Tracheophyta</taxon>
        <taxon>Spermatophyta</taxon>
        <taxon>Magnoliopsida</taxon>
        <taxon>eudicotyledons</taxon>
        <taxon>Gunneridae</taxon>
        <taxon>Pentapetalae</taxon>
        <taxon>rosids</taxon>
        <taxon>malvids</taxon>
        <taxon>Brassicales</taxon>
        <taxon>Brassicaceae</taxon>
        <taxon>Brassiceae</taxon>
        <taxon>Brassica</taxon>
    </lineage>
</organism>
<keyword evidence="2" id="KW-1185">Reference proteome</keyword>